<keyword evidence="1" id="KW-1185">Reference proteome</keyword>
<accession>A0A1I8FP90</accession>
<reference evidence="2" key="1">
    <citation type="submission" date="2016-11" db="UniProtKB">
        <authorList>
            <consortium name="WormBaseParasite"/>
        </authorList>
    </citation>
    <scope>IDENTIFICATION</scope>
</reference>
<organism evidence="1 2">
    <name type="scientific">Macrostomum lignano</name>
    <dbReference type="NCBI Taxonomy" id="282301"/>
    <lineage>
        <taxon>Eukaryota</taxon>
        <taxon>Metazoa</taxon>
        <taxon>Spiralia</taxon>
        <taxon>Lophotrochozoa</taxon>
        <taxon>Platyhelminthes</taxon>
        <taxon>Rhabditophora</taxon>
        <taxon>Macrostomorpha</taxon>
        <taxon>Macrostomida</taxon>
        <taxon>Macrostomidae</taxon>
        <taxon>Macrostomum</taxon>
    </lineage>
</organism>
<evidence type="ECO:0000313" key="2">
    <source>
        <dbReference type="WBParaSite" id="maker-unitig_41015-snap-gene-0.1-mRNA-1"/>
    </source>
</evidence>
<dbReference type="PANTHER" id="PTHR43968:SF6">
    <property type="entry name" value="GLUTATHIONE S-TRANSFERASE OMEGA"/>
    <property type="match status" value="1"/>
</dbReference>
<dbReference type="PANTHER" id="PTHR43968">
    <property type="match status" value="1"/>
</dbReference>
<dbReference type="Gene3D" id="3.40.30.10">
    <property type="entry name" value="Glutaredoxin"/>
    <property type="match status" value="1"/>
</dbReference>
<dbReference type="GO" id="GO:0045174">
    <property type="term" value="F:glutathione dehydrogenase (ascorbate) activity"/>
    <property type="evidence" value="ECO:0007669"/>
    <property type="project" value="TreeGrafter"/>
</dbReference>
<dbReference type="WBParaSite" id="maker-unitig_41015-snap-gene-0.1-mRNA-1">
    <property type="protein sequence ID" value="maker-unitig_41015-snap-gene-0.1-mRNA-1"/>
    <property type="gene ID" value="maker-unitig_41015-snap-gene-0.1"/>
</dbReference>
<name>A0A1I8FP90_9PLAT</name>
<sequence length="354" mass="39244">SVENCVFCQLSTNSAQNDGPQFSLAPSLKKAMSNQQQPANIIFRVQQTLGVWEPEPQLSPTCSLSVLHAVLPVRPAHTRLVLQHKQLPHQIVNLNLVRKPDWFLAKSAPAKTRTRSRRCTPATPGSGRAMPLGCWQDGRPPSFPAFYRWAMRERRRAEGRMGVATRRPNAAAGPAGRFELFLATATRCKMADLMIWPWIERLPVAAKMLGFQLPRGQYRQALKAGTGSSRGKNVLMETAPNTWSLGSRSRSSSPTCSPLYSMRFLPHQAAAATEIVNLNLVRKNADWFLAKSAFRKSCRLCRSRRLGGIRSQLVSRASSRGCSPTLGDIQNFYSPVASRCLDGRPHDLAMVRAA</sequence>
<dbReference type="AlphaFoldDB" id="A0A1I8FP90"/>
<evidence type="ECO:0000313" key="1">
    <source>
        <dbReference type="Proteomes" id="UP000095280"/>
    </source>
</evidence>
<dbReference type="Proteomes" id="UP000095280">
    <property type="component" value="Unplaced"/>
</dbReference>
<dbReference type="GO" id="GO:0006749">
    <property type="term" value="P:glutathione metabolic process"/>
    <property type="evidence" value="ECO:0007669"/>
    <property type="project" value="TreeGrafter"/>
</dbReference>
<proteinExistence type="predicted"/>
<protein>
    <submittedName>
        <fullName evidence="2">Ig-like domain-containing protein</fullName>
    </submittedName>
</protein>
<dbReference type="GO" id="GO:0005737">
    <property type="term" value="C:cytoplasm"/>
    <property type="evidence" value="ECO:0007669"/>
    <property type="project" value="TreeGrafter"/>
</dbReference>
<dbReference type="InterPro" id="IPR050983">
    <property type="entry name" value="GST_Omega/HSP26"/>
</dbReference>
<dbReference type="GO" id="GO:0004364">
    <property type="term" value="F:glutathione transferase activity"/>
    <property type="evidence" value="ECO:0007669"/>
    <property type="project" value="TreeGrafter"/>
</dbReference>